<dbReference type="Gene3D" id="1.10.1300.10">
    <property type="entry name" value="3'5'-cyclic nucleotide phosphodiesterase, catalytic domain"/>
    <property type="match status" value="1"/>
</dbReference>
<feature type="domain" description="PDEase" evidence="21">
    <location>
        <begin position="660"/>
        <end position="999"/>
    </location>
</feature>
<feature type="domain" description="PAS" evidence="20">
    <location>
        <begin position="400"/>
        <end position="470"/>
    </location>
</feature>
<dbReference type="Proteomes" id="UP001607302">
    <property type="component" value="Unassembled WGS sequence"/>
</dbReference>
<evidence type="ECO:0000256" key="17">
    <source>
        <dbReference type="PIRSR" id="PIRSR623088-2"/>
    </source>
</evidence>
<dbReference type="EMBL" id="JAUDFV010000110">
    <property type="protein sequence ID" value="KAL2731037.1"/>
    <property type="molecule type" value="Genomic_DNA"/>
</dbReference>
<keyword evidence="8 18" id="KW-0479">Metal-binding</keyword>
<feature type="binding site" evidence="18">
    <location>
        <position position="905"/>
    </location>
    <ligand>
        <name>Zn(2+)</name>
        <dbReference type="ChEBI" id="CHEBI:29105"/>
        <label>1</label>
    </ligand>
</feature>
<evidence type="ECO:0000256" key="13">
    <source>
        <dbReference type="ARBA" id="ARBA00023149"/>
    </source>
</evidence>
<keyword evidence="11 19" id="KW-1133">Transmembrane helix</keyword>
<accession>A0ABD2BE58</accession>
<dbReference type="CDD" id="cd00130">
    <property type="entry name" value="PAS"/>
    <property type="match status" value="1"/>
</dbReference>
<feature type="binding site" evidence="18">
    <location>
        <position position="778"/>
    </location>
    <ligand>
        <name>Zn(2+)</name>
        <dbReference type="ChEBI" id="CHEBI:29105"/>
        <label>1</label>
    </ligand>
</feature>
<protein>
    <recommendedName>
        <fullName evidence="5">3',5'-cyclic-AMP phosphodiesterase</fullName>
        <ecNumber evidence="5">3.1.4.53</ecNumber>
    </recommendedName>
</protein>
<dbReference type="SMART" id="SM00091">
    <property type="entry name" value="PAS"/>
    <property type="match status" value="1"/>
</dbReference>
<feature type="binding site" evidence="18">
    <location>
        <position position="777"/>
    </location>
    <ligand>
        <name>Zn(2+)</name>
        <dbReference type="ChEBI" id="CHEBI:29105"/>
        <label>1</label>
    </ligand>
</feature>
<evidence type="ECO:0000256" key="1">
    <source>
        <dbReference type="ARBA" id="ARBA00001968"/>
    </source>
</evidence>
<evidence type="ECO:0000256" key="6">
    <source>
        <dbReference type="ARBA" id="ARBA00022606"/>
    </source>
</evidence>
<dbReference type="InterPro" id="IPR002073">
    <property type="entry name" value="PDEase_catalytic_dom"/>
</dbReference>
<feature type="binding site" evidence="17">
    <location>
        <position position="957"/>
    </location>
    <ligand>
        <name>AMP</name>
        <dbReference type="ChEBI" id="CHEBI:456215"/>
    </ligand>
</feature>
<feature type="active site" description="Proton donor" evidence="16">
    <location>
        <position position="737"/>
    </location>
</feature>
<dbReference type="FunFam" id="1.10.1300.10:FF:000002">
    <property type="entry name" value="Phosphodiesterase"/>
    <property type="match status" value="1"/>
</dbReference>
<dbReference type="InterPro" id="IPR036971">
    <property type="entry name" value="PDEase_catalytic_dom_sf"/>
</dbReference>
<name>A0ABD2BE58_VESSQ</name>
<evidence type="ECO:0000256" key="7">
    <source>
        <dbReference type="ARBA" id="ARBA00022692"/>
    </source>
</evidence>
<evidence type="ECO:0000313" key="23">
    <source>
        <dbReference type="Proteomes" id="UP001607302"/>
    </source>
</evidence>
<dbReference type="NCBIfam" id="TIGR00229">
    <property type="entry name" value="sensory_box"/>
    <property type="match status" value="1"/>
</dbReference>
<dbReference type="Pfam" id="PF02949">
    <property type="entry name" value="7tm_6"/>
    <property type="match status" value="1"/>
</dbReference>
<feature type="binding site" evidence="17">
    <location>
        <position position="778"/>
    </location>
    <ligand>
        <name>AMP</name>
        <dbReference type="ChEBI" id="CHEBI:456215"/>
    </ligand>
</feature>
<keyword evidence="14" id="KW-0675">Receptor</keyword>
<feature type="transmembrane region" description="Helical" evidence="19">
    <location>
        <begin position="1064"/>
        <end position="1082"/>
    </location>
</feature>
<gene>
    <name evidence="22" type="ORF">V1478_005450</name>
</gene>
<dbReference type="InterPro" id="IPR003607">
    <property type="entry name" value="HD/PDEase_dom"/>
</dbReference>
<evidence type="ECO:0000256" key="9">
    <source>
        <dbReference type="ARBA" id="ARBA00022725"/>
    </source>
</evidence>
<comment type="subcellular location">
    <subcellularLocation>
        <location evidence="2">Membrane</location>
        <topology evidence="2">Multi-pass membrane protein</topology>
    </subcellularLocation>
</comment>
<feature type="binding site" evidence="17">
    <location>
        <position position="905"/>
    </location>
    <ligand>
        <name>AMP</name>
        <dbReference type="ChEBI" id="CHEBI:456215"/>
    </ligand>
</feature>
<evidence type="ECO:0000256" key="11">
    <source>
        <dbReference type="ARBA" id="ARBA00022989"/>
    </source>
</evidence>
<comment type="caution">
    <text evidence="22">The sequence shown here is derived from an EMBL/GenBank/DDBJ whole genome shotgun (WGS) entry which is preliminary data.</text>
</comment>
<feature type="binding site" evidence="18">
    <location>
        <position position="741"/>
    </location>
    <ligand>
        <name>Zn(2+)</name>
        <dbReference type="ChEBI" id="CHEBI:29105"/>
        <label>1</label>
    </ligand>
</feature>
<dbReference type="SUPFAM" id="SSF55785">
    <property type="entry name" value="PYP-like sensor domain (PAS domain)"/>
    <property type="match status" value="1"/>
</dbReference>
<evidence type="ECO:0000256" key="15">
    <source>
        <dbReference type="ARBA" id="ARBA00023224"/>
    </source>
</evidence>
<dbReference type="PROSITE" id="PS50112">
    <property type="entry name" value="PAS"/>
    <property type="match status" value="1"/>
</dbReference>
<dbReference type="GO" id="GO:0004115">
    <property type="term" value="F:3',5'-cyclic-AMP phosphodiesterase activity"/>
    <property type="evidence" value="ECO:0007669"/>
    <property type="project" value="UniProtKB-EC"/>
</dbReference>
<dbReference type="InterPro" id="IPR057304">
    <property type="entry name" value="PDE8-like_REC_N"/>
</dbReference>
<dbReference type="GO" id="GO:0007165">
    <property type="term" value="P:signal transduction"/>
    <property type="evidence" value="ECO:0007669"/>
    <property type="project" value="UniProtKB-KW"/>
</dbReference>
<evidence type="ECO:0000256" key="8">
    <source>
        <dbReference type="ARBA" id="ARBA00022723"/>
    </source>
</evidence>
<evidence type="ECO:0000256" key="18">
    <source>
        <dbReference type="PIRSR" id="PIRSR623088-3"/>
    </source>
</evidence>
<dbReference type="SMART" id="SM00471">
    <property type="entry name" value="HDc"/>
    <property type="match status" value="1"/>
</dbReference>
<dbReference type="Gene3D" id="3.30.450.20">
    <property type="entry name" value="PAS domain"/>
    <property type="match status" value="1"/>
</dbReference>
<dbReference type="GO" id="GO:0007608">
    <property type="term" value="P:sensory perception of smell"/>
    <property type="evidence" value="ECO:0007669"/>
    <property type="project" value="UniProtKB-KW"/>
</dbReference>
<dbReference type="GO" id="GO:0016020">
    <property type="term" value="C:membrane"/>
    <property type="evidence" value="ECO:0007669"/>
    <property type="project" value="UniProtKB-SubCell"/>
</dbReference>
<dbReference type="GO" id="GO:0046872">
    <property type="term" value="F:metal ion binding"/>
    <property type="evidence" value="ECO:0007669"/>
    <property type="project" value="UniProtKB-KW"/>
</dbReference>
<dbReference type="PANTHER" id="PTHR11347">
    <property type="entry name" value="CYCLIC NUCLEOTIDE PHOSPHODIESTERASE"/>
    <property type="match status" value="1"/>
</dbReference>
<comment type="pathway">
    <text evidence="3">Purine metabolism; 3',5'-cyclic AMP degradation; AMP from 3',5'-cyclic AMP: step 1/1.</text>
</comment>
<proteinExistence type="inferred from homology"/>
<reference evidence="22 23" key="1">
    <citation type="journal article" date="2024" name="Ann. Entomol. Soc. Am.">
        <title>Genomic analyses of the southern and eastern yellowjacket wasps (Hymenoptera: Vespidae) reveal evolutionary signatures of social life.</title>
        <authorList>
            <person name="Catto M.A."/>
            <person name="Caine P.B."/>
            <person name="Orr S.E."/>
            <person name="Hunt B.G."/>
            <person name="Goodisman M.A.D."/>
        </authorList>
    </citation>
    <scope>NUCLEOTIDE SEQUENCE [LARGE SCALE GENOMIC DNA]</scope>
    <source>
        <strain evidence="22">233</strain>
        <tissue evidence="22">Head and thorax</tissue>
    </source>
</reference>
<dbReference type="SUPFAM" id="SSF109604">
    <property type="entry name" value="HD-domain/PDEase-like"/>
    <property type="match status" value="1"/>
</dbReference>
<dbReference type="Pfam" id="PF23198">
    <property type="entry name" value="PDE8A_N"/>
    <property type="match status" value="1"/>
</dbReference>
<evidence type="ECO:0000256" key="19">
    <source>
        <dbReference type="SAM" id="Phobius"/>
    </source>
</evidence>
<keyword evidence="13" id="KW-0114">cAMP</keyword>
<evidence type="ECO:0000256" key="2">
    <source>
        <dbReference type="ARBA" id="ARBA00004141"/>
    </source>
</evidence>
<feature type="transmembrane region" description="Helical" evidence="19">
    <location>
        <begin position="1030"/>
        <end position="1052"/>
    </location>
</feature>
<dbReference type="InterPro" id="IPR004117">
    <property type="entry name" value="7tm6_olfct_rcpt"/>
</dbReference>
<dbReference type="InterPro" id="IPR000014">
    <property type="entry name" value="PAS"/>
</dbReference>
<keyword evidence="23" id="KW-1185">Reference proteome</keyword>
<dbReference type="PROSITE" id="PS51845">
    <property type="entry name" value="PDEASE_I_2"/>
    <property type="match status" value="1"/>
</dbReference>
<sequence length="1157" mass="131893">MGCKSSALKCMGQKRNSESHNEAKLDAKDFAIGADTLEFAKEQDSGHFTLEDIFCEDGLCTKIPLGNIDLRLDYLRLDDPTSREIIHMDAPLDSFYFSDEDDNLDDKLLTDDDEHADMYDIAGEKEMLEEIRRSLEEDADYPAIDYNNNSNNKSYPWYSSFFDAICGGMSSKWSVHKAKTQMHDLSSLSKNSSIPITIKKIEMKDLKVEYKQINDFLNTPRARRRASIYKELQLQYLDDEFVGKGPQDIGSHLLTSNVPGLIKILLVFSKDDQQMEILANISRRLGWSVSVAKDVEKAVEIFQTRGHELVIIDHRGQRAVEGDAICRAIKSSPVYHSSVIIALVKKSYFMNSEKDEIVTLDLLEKGFSRALLECSNEGILINELVGIYASSVLPKTQLAAAHTLYLALDRCHDMVHITNERNILQFLNKVSEKILGYKMEELLGRNLGEIVYYENFTLIEQQLSKGREFEGNMNCKRKNNQMITINCRIIPFCITSKKATHFIYVYDTLYLLENSGPLSPINSPLQPMQRMSILSTRKSSDVKSALSEGHRRSSLQKLHSLQLEAPITKVITLLSNAITETTNTETAAQIDKAIEILKTTELYVPHLRDDKIYTDPVATDLVGALLSASRNPWDSRRSSADSTRLSNIRGMSITSTRGHTKPFKGPQEIAELLDNSLEWSFDIFKLERLTEKRPLVFLGMNIMTMYDVPNKLDCDEKIMHNWLSLIEANYISSNSYHNSTHAADVMQAIARFMQSDRLKQILDPLDEVAALIAAATHDIDHPGRSSQFLSNSNSKLAILYNDLSILESHHAALTFKLSLSDDKVNIFKNLDRDTYKLLRTNIIDMILATEMTKHFEHLARFMNVCSLRIGDDQPMEYNTENVDVTLLLQPENITMVKRMMIKCADVSNPTRPLRSCIEWAKRIAEEYFCQTDEEKQLNIPVVMPMFDRMTCSIPKSQIGFVDFIINDMIEAWDSFIDMPEMLNYMRRNYDKWKEFNDQGITTLQDIEKIQLQPELTTIKYAEKIEQALNIVFLCEMVGCTIIICFLEFGVLVDLEDKETLGMMTYGVLMTSIFVNVFIISFIGDRLKEESELVGESTYSIEWYRLPNAIISDLVMIIIRSSRPSRLTAGKIFDLSLQGFCDFKKSFGGITENVKVLA</sequence>
<evidence type="ECO:0000256" key="5">
    <source>
        <dbReference type="ARBA" id="ARBA00012276"/>
    </source>
</evidence>
<evidence type="ECO:0000259" key="20">
    <source>
        <dbReference type="PROSITE" id="PS50112"/>
    </source>
</evidence>
<keyword evidence="10" id="KW-0378">Hydrolase</keyword>
<evidence type="ECO:0000256" key="4">
    <source>
        <dbReference type="ARBA" id="ARBA00006437"/>
    </source>
</evidence>
<evidence type="ECO:0000256" key="10">
    <source>
        <dbReference type="ARBA" id="ARBA00022801"/>
    </source>
</evidence>
<dbReference type="InterPro" id="IPR035965">
    <property type="entry name" value="PAS-like_dom_sf"/>
</dbReference>
<organism evidence="22 23">
    <name type="scientific">Vespula squamosa</name>
    <name type="common">Southern yellow jacket</name>
    <name type="synonym">Wasp</name>
    <dbReference type="NCBI Taxonomy" id="30214"/>
    <lineage>
        <taxon>Eukaryota</taxon>
        <taxon>Metazoa</taxon>
        <taxon>Ecdysozoa</taxon>
        <taxon>Arthropoda</taxon>
        <taxon>Hexapoda</taxon>
        <taxon>Insecta</taxon>
        <taxon>Pterygota</taxon>
        <taxon>Neoptera</taxon>
        <taxon>Endopterygota</taxon>
        <taxon>Hymenoptera</taxon>
        <taxon>Apocrita</taxon>
        <taxon>Aculeata</taxon>
        <taxon>Vespoidea</taxon>
        <taxon>Vespidae</taxon>
        <taxon>Vespinae</taxon>
        <taxon>Vespula</taxon>
    </lineage>
</organism>
<evidence type="ECO:0000256" key="14">
    <source>
        <dbReference type="ARBA" id="ARBA00023170"/>
    </source>
</evidence>
<dbReference type="AlphaFoldDB" id="A0ABD2BE58"/>
<evidence type="ECO:0000256" key="12">
    <source>
        <dbReference type="ARBA" id="ARBA00023136"/>
    </source>
</evidence>
<dbReference type="InterPro" id="IPR023088">
    <property type="entry name" value="PDEase"/>
</dbReference>
<keyword evidence="6" id="KW-0716">Sensory transduction</keyword>
<keyword evidence="15" id="KW-0807">Transducer</keyword>
<dbReference type="Gene3D" id="3.40.50.2300">
    <property type="match status" value="1"/>
</dbReference>
<comment type="similarity">
    <text evidence="4">Belongs to the cyclic nucleotide phosphodiesterase family. PDE8 subfamily.</text>
</comment>
<dbReference type="PRINTS" id="PR00387">
    <property type="entry name" value="PDIESTERASE1"/>
</dbReference>
<comment type="cofactor">
    <cofactor evidence="1">
        <name>a divalent metal cation</name>
        <dbReference type="ChEBI" id="CHEBI:60240"/>
    </cofactor>
</comment>
<keyword evidence="7 19" id="KW-0812">Transmembrane</keyword>
<dbReference type="Pfam" id="PF00233">
    <property type="entry name" value="PDEase_I"/>
    <property type="match status" value="1"/>
</dbReference>
<evidence type="ECO:0000259" key="21">
    <source>
        <dbReference type="PROSITE" id="PS51845"/>
    </source>
</evidence>
<dbReference type="EC" id="3.1.4.53" evidence="5"/>
<dbReference type="Pfam" id="PF13426">
    <property type="entry name" value="PAS_9"/>
    <property type="match status" value="1"/>
</dbReference>
<evidence type="ECO:0000313" key="22">
    <source>
        <dbReference type="EMBL" id="KAL2731037.1"/>
    </source>
</evidence>
<keyword evidence="9" id="KW-0552">Olfaction</keyword>
<dbReference type="CDD" id="cd00077">
    <property type="entry name" value="HDc"/>
    <property type="match status" value="1"/>
</dbReference>
<feature type="binding site" evidence="18">
    <location>
        <position position="778"/>
    </location>
    <ligand>
        <name>Zn(2+)</name>
        <dbReference type="ChEBI" id="CHEBI:29105"/>
        <label>2</label>
    </ligand>
</feature>
<feature type="binding site" evidence="17">
    <location>
        <begin position="737"/>
        <end position="741"/>
    </location>
    <ligand>
        <name>AMP</name>
        <dbReference type="ChEBI" id="CHEBI:456215"/>
    </ligand>
</feature>
<evidence type="ECO:0000256" key="3">
    <source>
        <dbReference type="ARBA" id="ARBA00004703"/>
    </source>
</evidence>
<evidence type="ECO:0000256" key="16">
    <source>
        <dbReference type="PIRSR" id="PIRSR623088-1"/>
    </source>
</evidence>
<keyword evidence="12 19" id="KW-0472">Membrane</keyword>